<dbReference type="STRING" id="1386089.N865_10655"/>
<keyword evidence="3" id="KW-0472">Membrane</keyword>
<dbReference type="AlphaFoldDB" id="W9G5Z4"/>
<dbReference type="PANTHER" id="PTHR33392:SF6">
    <property type="entry name" value="POLYISOPRENYL-TEICHOIC ACID--PEPTIDOGLYCAN TEICHOIC ACID TRANSFERASE TAGU"/>
    <property type="match status" value="1"/>
</dbReference>
<keyword evidence="6" id="KW-1185">Reference proteome</keyword>
<sequence length="520" mass="55514">MSRPHDRRPTVEASSGGRRSIRRDLRAGFRRALGLTILGTAIPGAGLTRTRSRKTGWLLLLLFLGSVAGLAWYVYSRGISTGALSLLTNQDVLRVAPVSLGVLGFVWCASIVATAVQARPPSLDRARTRTLGAVTTVLVLLVAGTSYKGVEYALITKDTVTEVFGSAPPPEPGRAAEVVAGEDPWAETPRVNILFLGSDAGVGRDGTRTDSMIVASIDTKTGNTALISLPRNLQNVPLPKDSPLRKLYPSGVYGSPVCFRQQVDPNDPCMLNAIWTEVDDYRRNHPGSFSGVAPGREQTRAVIQEVTGLKIDHLVVIDLKGFEQLINAMGGVDVNVKLSGYGTKLPIGGHSDGHGGVIGEKGYFSPGLQHLSGNLALWYARTRAADDDFYRQARQRCVVQAVIKQVNPAAMIGKYPELARIARENIYTDIPAENLGAFAELIDRVQKATITSVALTPKQGIDPGNPSYRLIRSMIQKAIEPPAATPSASATPGATASASPKPTPSRSSGTVSADKSYEQC</sequence>
<comment type="caution">
    <text evidence="5">The sequence shown here is derived from an EMBL/GenBank/DDBJ whole genome shotgun (WGS) entry which is preliminary data.</text>
</comment>
<evidence type="ECO:0000259" key="4">
    <source>
        <dbReference type="Pfam" id="PF03816"/>
    </source>
</evidence>
<keyword evidence="3" id="KW-1133">Transmembrane helix</keyword>
<dbReference type="Gene3D" id="3.40.630.190">
    <property type="entry name" value="LCP protein"/>
    <property type="match status" value="1"/>
</dbReference>
<dbReference type="EMBL" id="AWSA01000022">
    <property type="protein sequence ID" value="EWT01450.1"/>
    <property type="molecule type" value="Genomic_DNA"/>
</dbReference>
<dbReference type="InterPro" id="IPR050922">
    <property type="entry name" value="LytR/CpsA/Psr_CW_biosynth"/>
</dbReference>
<dbReference type="NCBIfam" id="TIGR00350">
    <property type="entry name" value="lytR_cpsA_psr"/>
    <property type="match status" value="1"/>
</dbReference>
<evidence type="ECO:0000256" key="2">
    <source>
        <dbReference type="SAM" id="MobiDB-lite"/>
    </source>
</evidence>
<dbReference type="PANTHER" id="PTHR33392">
    <property type="entry name" value="POLYISOPRENYL-TEICHOIC ACID--PEPTIDOGLYCAN TEICHOIC ACID TRANSFERASE TAGU"/>
    <property type="match status" value="1"/>
</dbReference>
<evidence type="ECO:0000256" key="3">
    <source>
        <dbReference type="SAM" id="Phobius"/>
    </source>
</evidence>
<feature type="transmembrane region" description="Helical" evidence="3">
    <location>
        <begin position="57"/>
        <end position="75"/>
    </location>
</feature>
<feature type="compositionally biased region" description="Low complexity" evidence="2">
    <location>
        <begin position="481"/>
        <end position="508"/>
    </location>
</feature>
<dbReference type="InterPro" id="IPR004474">
    <property type="entry name" value="LytR_CpsA_psr"/>
</dbReference>
<dbReference type="Pfam" id="PF03816">
    <property type="entry name" value="LytR_cpsA_psr"/>
    <property type="match status" value="1"/>
</dbReference>
<comment type="similarity">
    <text evidence="1">Belongs to the LytR/CpsA/Psr (LCP) family.</text>
</comment>
<gene>
    <name evidence="5" type="ORF">N865_10655</name>
</gene>
<dbReference type="eggNOG" id="COG1316">
    <property type="taxonomic scope" value="Bacteria"/>
</dbReference>
<dbReference type="OrthoDB" id="3573673at2"/>
<name>W9G5Z4_9MICO</name>
<proteinExistence type="inferred from homology"/>
<evidence type="ECO:0000313" key="5">
    <source>
        <dbReference type="EMBL" id="EWT01450.1"/>
    </source>
</evidence>
<dbReference type="Proteomes" id="UP000019489">
    <property type="component" value="Unassembled WGS sequence"/>
</dbReference>
<accession>W9G5Z4</accession>
<organism evidence="5 6">
    <name type="scientific">Intrasporangium oryzae NRRL B-24470</name>
    <dbReference type="NCBI Taxonomy" id="1386089"/>
    <lineage>
        <taxon>Bacteria</taxon>
        <taxon>Bacillati</taxon>
        <taxon>Actinomycetota</taxon>
        <taxon>Actinomycetes</taxon>
        <taxon>Micrococcales</taxon>
        <taxon>Intrasporangiaceae</taxon>
        <taxon>Intrasporangium</taxon>
    </lineage>
</organism>
<feature type="region of interest" description="Disordered" evidence="2">
    <location>
        <begin position="481"/>
        <end position="520"/>
    </location>
</feature>
<protein>
    <submittedName>
        <fullName evidence="5">Transcriptional regulator</fullName>
    </submittedName>
</protein>
<keyword evidence="3" id="KW-0812">Transmembrane</keyword>
<dbReference type="RefSeq" id="WP_034805906.1">
    <property type="nucleotide sequence ID" value="NZ_AWSA01000022.1"/>
</dbReference>
<reference evidence="5 6" key="1">
    <citation type="submission" date="2013-08" db="EMBL/GenBank/DDBJ databases">
        <title>Intrasporangium oryzae NRRL B-24470.</title>
        <authorList>
            <person name="Liu H."/>
            <person name="Wang G."/>
        </authorList>
    </citation>
    <scope>NUCLEOTIDE SEQUENCE [LARGE SCALE GENOMIC DNA]</scope>
    <source>
        <strain evidence="5 6">NRRL B-24470</strain>
    </source>
</reference>
<evidence type="ECO:0000256" key="1">
    <source>
        <dbReference type="ARBA" id="ARBA00006068"/>
    </source>
</evidence>
<feature type="domain" description="Cell envelope-related transcriptional attenuator" evidence="4">
    <location>
        <begin position="208"/>
        <end position="406"/>
    </location>
</feature>
<feature type="transmembrane region" description="Helical" evidence="3">
    <location>
        <begin position="95"/>
        <end position="116"/>
    </location>
</feature>
<evidence type="ECO:0000313" key="6">
    <source>
        <dbReference type="Proteomes" id="UP000019489"/>
    </source>
</evidence>
<feature type="transmembrane region" description="Helical" evidence="3">
    <location>
        <begin position="128"/>
        <end position="147"/>
    </location>
</feature>